<reference evidence="3 4" key="1">
    <citation type="submission" date="2019-12" db="EMBL/GenBank/DDBJ databases">
        <title>Draft genome sequence of the ascomycete Xylaria multiplex DSM 110363.</title>
        <authorList>
            <person name="Buettner E."/>
            <person name="Kellner H."/>
        </authorList>
    </citation>
    <scope>NUCLEOTIDE SEQUENCE [LARGE SCALE GENOMIC DNA]</scope>
    <source>
        <strain evidence="3 4">DSM 110363</strain>
    </source>
</reference>
<dbReference type="OrthoDB" id="4770059at2759"/>
<keyword evidence="2" id="KW-1133">Transmembrane helix</keyword>
<comment type="caution">
    <text evidence="3">The sequence shown here is derived from an EMBL/GenBank/DDBJ whole genome shotgun (WGS) entry which is preliminary data.</text>
</comment>
<evidence type="ECO:0000313" key="3">
    <source>
        <dbReference type="EMBL" id="KAF2967702.1"/>
    </source>
</evidence>
<feature type="transmembrane region" description="Helical" evidence="2">
    <location>
        <begin position="214"/>
        <end position="237"/>
    </location>
</feature>
<keyword evidence="2" id="KW-0812">Transmembrane</keyword>
<protein>
    <submittedName>
        <fullName evidence="3">Uncharacterized protein</fullName>
    </submittedName>
</protein>
<feature type="compositionally biased region" description="Basic and acidic residues" evidence="1">
    <location>
        <begin position="252"/>
        <end position="286"/>
    </location>
</feature>
<sequence length="298" mass="32429">MENLGPLTTTYKATDSIACRDIYLARDTDGFWLQRADTPAGCFPPNFTPTEGYYYSPGICQQGYTYACITVGILGSGTTAATCCPSDFTCRPTREKEDNAACQSTLESDSLYIGDITTYRNGNAQEIGTTTTWIDAGETVYALGVPVRRAATDPEWSMPSTDLGITTTRTKMMPTNIESTSKRAENSITPSPSGTEKPPDSPAAQTGLSTGVKAAIGIGATLGLFLFLAAVAAIYYIKERKRRASALLQKSQEETNNEEKLNREIPSHELEEQREIRELNADRDPAELTAYREPAELG</sequence>
<evidence type="ECO:0000256" key="1">
    <source>
        <dbReference type="SAM" id="MobiDB-lite"/>
    </source>
</evidence>
<dbReference type="Proteomes" id="UP000481858">
    <property type="component" value="Unassembled WGS sequence"/>
</dbReference>
<dbReference type="AlphaFoldDB" id="A0A7C8IVY8"/>
<dbReference type="InParanoid" id="A0A7C8IVY8"/>
<evidence type="ECO:0000256" key="2">
    <source>
        <dbReference type="SAM" id="Phobius"/>
    </source>
</evidence>
<feature type="region of interest" description="Disordered" evidence="1">
    <location>
        <begin position="174"/>
        <end position="206"/>
    </location>
</feature>
<dbReference type="EMBL" id="WUBL01000063">
    <property type="protein sequence ID" value="KAF2967702.1"/>
    <property type="molecule type" value="Genomic_DNA"/>
</dbReference>
<evidence type="ECO:0000313" key="4">
    <source>
        <dbReference type="Proteomes" id="UP000481858"/>
    </source>
</evidence>
<name>A0A7C8IVY8_9PEZI</name>
<keyword evidence="2" id="KW-0472">Membrane</keyword>
<feature type="region of interest" description="Disordered" evidence="1">
    <location>
        <begin position="252"/>
        <end position="298"/>
    </location>
</feature>
<organism evidence="3 4">
    <name type="scientific">Xylaria multiplex</name>
    <dbReference type="NCBI Taxonomy" id="323545"/>
    <lineage>
        <taxon>Eukaryota</taxon>
        <taxon>Fungi</taxon>
        <taxon>Dikarya</taxon>
        <taxon>Ascomycota</taxon>
        <taxon>Pezizomycotina</taxon>
        <taxon>Sordariomycetes</taxon>
        <taxon>Xylariomycetidae</taxon>
        <taxon>Xylariales</taxon>
        <taxon>Xylariaceae</taxon>
        <taxon>Xylaria</taxon>
    </lineage>
</organism>
<accession>A0A7C8IVY8</accession>
<keyword evidence="4" id="KW-1185">Reference proteome</keyword>
<proteinExistence type="predicted"/>
<gene>
    <name evidence="3" type="ORF">GQX73_g5885</name>
</gene>